<accession>A0A5M6D8S1</accession>
<proteinExistence type="predicted"/>
<feature type="domain" description="Chalcone isomerase" evidence="1">
    <location>
        <begin position="38"/>
        <end position="198"/>
    </location>
</feature>
<comment type="caution">
    <text evidence="2">The sequence shown here is derived from an EMBL/GenBank/DDBJ whole genome shotgun (WGS) entry which is preliminary data.</text>
</comment>
<sequence length="204" mass="22283">MMESFRVKLKGARVPKVTRNIVTILVLVVAATIGNRAAAADFPAQIKAGEHRLLLNGWGARTKFYLEMYVAGLYLTKTNSDPAAIAAANEPMSIRVKITSGMVSQAKMVQSLTDGFHNATGGNVASIQPEINQFRKCLTEAITKGDTFDFVYLPEHGVMISKNGKLKGVVAGIEFKKALFNIWLSDKPADANLKKAMLTRSLRR</sequence>
<dbReference type="EMBL" id="VWOX01000007">
    <property type="protein sequence ID" value="KAA5542712.1"/>
    <property type="molecule type" value="Genomic_DNA"/>
</dbReference>
<reference evidence="2 3" key="1">
    <citation type="submission" date="2019-08" db="EMBL/GenBank/DDBJ databases">
        <authorList>
            <person name="Dhanesh K."/>
            <person name="Kumar G."/>
            <person name="Sasikala C."/>
            <person name="Venkata Ramana C."/>
        </authorList>
    </citation>
    <scope>NUCLEOTIDE SEQUENCE [LARGE SCALE GENOMIC DNA]</scope>
    <source>
        <strain evidence="2 3">JC645</strain>
    </source>
</reference>
<dbReference type="InterPro" id="IPR016088">
    <property type="entry name" value="Chalcone_isomerase_3-sand"/>
</dbReference>
<dbReference type="GO" id="GO:0016872">
    <property type="term" value="F:intramolecular lyase activity"/>
    <property type="evidence" value="ECO:0007669"/>
    <property type="project" value="InterPro"/>
</dbReference>
<gene>
    <name evidence="2" type="ORF">FYK55_14385</name>
</gene>
<dbReference type="InterPro" id="IPR016087">
    <property type="entry name" value="Chalcone_isomerase"/>
</dbReference>
<protein>
    <submittedName>
        <fullName evidence="2">Chalcone isomerase</fullName>
    </submittedName>
</protein>
<organism evidence="2 3">
    <name type="scientific">Roseiconus nitratireducens</name>
    <dbReference type="NCBI Taxonomy" id="2605748"/>
    <lineage>
        <taxon>Bacteria</taxon>
        <taxon>Pseudomonadati</taxon>
        <taxon>Planctomycetota</taxon>
        <taxon>Planctomycetia</taxon>
        <taxon>Pirellulales</taxon>
        <taxon>Pirellulaceae</taxon>
        <taxon>Roseiconus</taxon>
    </lineage>
</organism>
<dbReference type="SUPFAM" id="SSF54626">
    <property type="entry name" value="Chalcone isomerase"/>
    <property type="match status" value="1"/>
</dbReference>
<dbReference type="Pfam" id="PF16036">
    <property type="entry name" value="Chalcone_3"/>
    <property type="match status" value="1"/>
</dbReference>
<keyword evidence="2" id="KW-0413">Isomerase</keyword>
<evidence type="ECO:0000313" key="3">
    <source>
        <dbReference type="Proteomes" id="UP000324479"/>
    </source>
</evidence>
<dbReference type="AlphaFoldDB" id="A0A5M6D8S1"/>
<name>A0A5M6D8S1_9BACT</name>
<dbReference type="Proteomes" id="UP000324479">
    <property type="component" value="Unassembled WGS sequence"/>
</dbReference>
<evidence type="ECO:0000259" key="1">
    <source>
        <dbReference type="Pfam" id="PF16036"/>
    </source>
</evidence>
<dbReference type="Gene3D" id="3.50.70.10">
    <property type="match status" value="1"/>
</dbReference>
<dbReference type="InterPro" id="IPR036298">
    <property type="entry name" value="Chalcone_isomerase_sf"/>
</dbReference>
<keyword evidence="3" id="KW-1185">Reference proteome</keyword>
<evidence type="ECO:0000313" key="2">
    <source>
        <dbReference type="EMBL" id="KAA5542712.1"/>
    </source>
</evidence>